<evidence type="ECO:0000313" key="2">
    <source>
        <dbReference type="Proteomes" id="UP000485058"/>
    </source>
</evidence>
<accession>A0A699YPY9</accession>
<dbReference type="AlphaFoldDB" id="A0A699YPY9"/>
<keyword evidence="2" id="KW-1185">Reference proteome</keyword>
<dbReference type="EMBL" id="BLLF01000419">
    <property type="protein sequence ID" value="GFH11631.1"/>
    <property type="molecule type" value="Genomic_DNA"/>
</dbReference>
<dbReference type="Proteomes" id="UP000485058">
    <property type="component" value="Unassembled WGS sequence"/>
</dbReference>
<evidence type="ECO:0000313" key="1">
    <source>
        <dbReference type="EMBL" id="GFH11631.1"/>
    </source>
</evidence>
<comment type="caution">
    <text evidence="1">The sequence shown here is derived from an EMBL/GenBank/DDBJ whole genome shotgun (WGS) entry which is preliminary data.</text>
</comment>
<name>A0A699YPY9_HAELA</name>
<gene>
    <name evidence="1" type="ORF">HaLaN_07162</name>
</gene>
<reference evidence="1 2" key="1">
    <citation type="submission" date="2020-02" db="EMBL/GenBank/DDBJ databases">
        <title>Draft genome sequence of Haematococcus lacustris strain NIES-144.</title>
        <authorList>
            <person name="Morimoto D."/>
            <person name="Nakagawa S."/>
            <person name="Yoshida T."/>
            <person name="Sawayama S."/>
        </authorList>
    </citation>
    <scope>NUCLEOTIDE SEQUENCE [LARGE SCALE GENOMIC DNA]</scope>
    <source>
        <strain evidence="1 2">NIES-144</strain>
    </source>
</reference>
<organism evidence="1 2">
    <name type="scientific">Haematococcus lacustris</name>
    <name type="common">Green alga</name>
    <name type="synonym">Haematococcus pluvialis</name>
    <dbReference type="NCBI Taxonomy" id="44745"/>
    <lineage>
        <taxon>Eukaryota</taxon>
        <taxon>Viridiplantae</taxon>
        <taxon>Chlorophyta</taxon>
        <taxon>core chlorophytes</taxon>
        <taxon>Chlorophyceae</taxon>
        <taxon>CS clade</taxon>
        <taxon>Chlamydomonadales</taxon>
        <taxon>Haematococcaceae</taxon>
        <taxon>Haematococcus</taxon>
    </lineage>
</organism>
<proteinExistence type="predicted"/>
<sequence>MQVVDMTHCAAHCPLCGRRECGMRCKLDLKQARMHALVRSSDPEPESNSFSGVCRISCLTEVAGWAGENPGLHSALLPIPGSNASCRQHPTHKPSSDARDG</sequence>
<protein>
    <submittedName>
        <fullName evidence="1">Uncharacterized protein</fullName>
    </submittedName>
</protein>